<feature type="region of interest" description="Disordered" evidence="2">
    <location>
        <begin position="81"/>
        <end position="102"/>
    </location>
</feature>
<evidence type="ECO:0000313" key="4">
    <source>
        <dbReference type="Proteomes" id="UP000646548"/>
    </source>
</evidence>
<reference evidence="3" key="1">
    <citation type="journal article" name="BMC Genomics">
        <title>Long-read sequencing and de novo genome assembly of marine medaka (Oryzias melastigma).</title>
        <authorList>
            <person name="Liang P."/>
            <person name="Saqib H.S.A."/>
            <person name="Ni X."/>
            <person name="Shen Y."/>
        </authorList>
    </citation>
    <scope>NUCLEOTIDE SEQUENCE</scope>
    <source>
        <strain evidence="3">Bigg-433</strain>
    </source>
</reference>
<feature type="compositionally biased region" description="Basic and acidic residues" evidence="2">
    <location>
        <begin position="161"/>
        <end position="177"/>
    </location>
</feature>
<gene>
    <name evidence="3" type="ORF">FQA47_001848</name>
</gene>
<protein>
    <submittedName>
        <fullName evidence="3">RNA-binding Raly-like protein</fullName>
    </submittedName>
</protein>
<feature type="region of interest" description="Disordered" evidence="2">
    <location>
        <begin position="161"/>
        <end position="218"/>
    </location>
</feature>
<dbReference type="GO" id="GO:0003723">
    <property type="term" value="F:RNA binding"/>
    <property type="evidence" value="ECO:0007669"/>
    <property type="project" value="UniProtKB-KW"/>
</dbReference>
<dbReference type="PANTHER" id="PTHR13968:SF34">
    <property type="entry name" value="RNA-BINDING RALY-LIKE PROTEIN-RELATED"/>
    <property type="match status" value="1"/>
</dbReference>
<dbReference type="AlphaFoldDB" id="A0A834FGZ0"/>
<proteinExistence type="predicted"/>
<feature type="compositionally biased region" description="Low complexity" evidence="2">
    <location>
        <begin position="89"/>
        <end position="99"/>
    </location>
</feature>
<feature type="compositionally biased region" description="Acidic residues" evidence="2">
    <location>
        <begin position="180"/>
        <end position="198"/>
    </location>
</feature>
<accession>A0A834FGZ0</accession>
<name>A0A834FGZ0_ORYME</name>
<organism evidence="3 4">
    <name type="scientific">Oryzias melastigma</name>
    <name type="common">Marine medaka</name>
    <dbReference type="NCBI Taxonomy" id="30732"/>
    <lineage>
        <taxon>Eukaryota</taxon>
        <taxon>Metazoa</taxon>
        <taxon>Chordata</taxon>
        <taxon>Craniata</taxon>
        <taxon>Vertebrata</taxon>
        <taxon>Euteleostomi</taxon>
        <taxon>Actinopterygii</taxon>
        <taxon>Neopterygii</taxon>
        <taxon>Teleostei</taxon>
        <taxon>Neoteleostei</taxon>
        <taxon>Acanthomorphata</taxon>
        <taxon>Ovalentaria</taxon>
        <taxon>Atherinomorphae</taxon>
        <taxon>Beloniformes</taxon>
        <taxon>Adrianichthyidae</taxon>
        <taxon>Oryziinae</taxon>
        <taxon>Oryzias</taxon>
    </lineage>
</organism>
<evidence type="ECO:0000256" key="1">
    <source>
        <dbReference type="ARBA" id="ARBA00022884"/>
    </source>
</evidence>
<dbReference type="GO" id="GO:0005634">
    <property type="term" value="C:nucleus"/>
    <property type="evidence" value="ECO:0007669"/>
    <property type="project" value="TreeGrafter"/>
</dbReference>
<dbReference type="Proteomes" id="UP000646548">
    <property type="component" value="Unassembled WGS sequence"/>
</dbReference>
<evidence type="ECO:0000313" key="3">
    <source>
        <dbReference type="EMBL" id="KAF6733938.1"/>
    </source>
</evidence>
<sequence>MKASMFEQIGISRDVSLCRPVGGANASGLTEPLSSGYEFDFDYYREDFYSSTTGRVVPPSRAVIPIKRSRLLIPSTRRAKSSFPLRGCSSSSSSSSSSSRALNIGSSITVPKLKTDQLLTIKKELSQIKTKIDSLLGRLDRIEKQHRCDAERKQEEVCERLHGDADHSGGDEVRGAGEVEAGEMTDGGEDDFDDEGTDDMVSKPGGRPRSCRKETRSDSSHFLFQIFLNKLY</sequence>
<evidence type="ECO:0000256" key="2">
    <source>
        <dbReference type="SAM" id="MobiDB-lite"/>
    </source>
</evidence>
<dbReference type="InterPro" id="IPR051186">
    <property type="entry name" value="RRM_HNRPC/RALY_subfam"/>
</dbReference>
<dbReference type="EMBL" id="WKFB01000147">
    <property type="protein sequence ID" value="KAF6733938.1"/>
    <property type="molecule type" value="Genomic_DNA"/>
</dbReference>
<comment type="caution">
    <text evidence="3">The sequence shown here is derived from an EMBL/GenBank/DDBJ whole genome shotgun (WGS) entry which is preliminary data.</text>
</comment>
<keyword evidence="1" id="KW-0694">RNA-binding</keyword>
<dbReference type="PANTHER" id="PTHR13968">
    <property type="entry name" value="HETEROGENEOUS NUCLEAR RIBONUCLEOPROTEIN"/>
    <property type="match status" value="1"/>
</dbReference>